<accession>A0A561ENE0</accession>
<reference evidence="1 2" key="1">
    <citation type="submission" date="2019-06" db="EMBL/GenBank/DDBJ databases">
        <title>Sequencing the genomes of 1000 actinobacteria strains.</title>
        <authorList>
            <person name="Klenk H.-P."/>
        </authorList>
    </citation>
    <scope>NUCLEOTIDE SEQUENCE [LARGE SCALE GENOMIC DNA]</scope>
    <source>
        <strain evidence="1 2">DSM 41649</strain>
    </source>
</reference>
<sequence length="148" mass="16097">MVSAWATTATVLDITGVEATEQQVAQAQAAIEVCSGRIWDDTERLRRRDLYWLGRAVAYQAAWAAGQPGLETRMDLTSQTQDGVSASLTADAIILAPMAARAINRCSWRKSRTIHVRSPFVDGRGIGVNPLLESTDDLQTWTPMPGAP</sequence>
<protein>
    <submittedName>
        <fullName evidence="1">Uncharacterized protein</fullName>
    </submittedName>
</protein>
<dbReference type="AlphaFoldDB" id="A0A561ENE0"/>
<dbReference type="RefSeq" id="WP_170290553.1">
    <property type="nucleotide sequence ID" value="NZ_BAAABR010000089.1"/>
</dbReference>
<proteinExistence type="predicted"/>
<keyword evidence="2" id="KW-1185">Reference proteome</keyword>
<dbReference type="EMBL" id="VIVR01000001">
    <property type="protein sequence ID" value="TWE17136.1"/>
    <property type="molecule type" value="Genomic_DNA"/>
</dbReference>
<gene>
    <name evidence="1" type="ORF">FB465_2141</name>
</gene>
<dbReference type="Proteomes" id="UP000318416">
    <property type="component" value="Unassembled WGS sequence"/>
</dbReference>
<comment type="caution">
    <text evidence="1">The sequence shown here is derived from an EMBL/GenBank/DDBJ whole genome shotgun (WGS) entry which is preliminary data.</text>
</comment>
<name>A0A561ENE0_9ACTN</name>
<organism evidence="1 2">
    <name type="scientific">Kitasatospora atroaurantiaca</name>
    <dbReference type="NCBI Taxonomy" id="285545"/>
    <lineage>
        <taxon>Bacteria</taxon>
        <taxon>Bacillati</taxon>
        <taxon>Actinomycetota</taxon>
        <taxon>Actinomycetes</taxon>
        <taxon>Kitasatosporales</taxon>
        <taxon>Streptomycetaceae</taxon>
        <taxon>Kitasatospora</taxon>
    </lineage>
</organism>
<evidence type="ECO:0000313" key="2">
    <source>
        <dbReference type="Proteomes" id="UP000318416"/>
    </source>
</evidence>
<evidence type="ECO:0000313" key="1">
    <source>
        <dbReference type="EMBL" id="TWE17136.1"/>
    </source>
</evidence>